<accession>A0A6N1C8B8</accession>
<evidence type="ECO:0000313" key="1">
    <source>
        <dbReference type="EMBL" id="QKS80735.1"/>
    </source>
</evidence>
<sequence>MLEAQQSREVSMFSKNAAHVSPTSGGPSMVDLQIGDMVFIRVTARPFLEVANATNSWTNHVGVVVDNHGGEPLIAESTFPLSRTTSLTRFIKRSEHGRCTVARLTRPLTDTQRKALQNAADHRLGTFYDTGFNISSRRQFCSRFVREVIDEATNLQLGEVETFATLLQDNADPNLAFWRLWYFGRIPWRRRTVTPASLLQSPDVRVIFDSQLSDTA</sequence>
<evidence type="ECO:0000313" key="2">
    <source>
        <dbReference type="Proteomes" id="UP000509545"/>
    </source>
</evidence>
<dbReference type="InterPro" id="IPR038765">
    <property type="entry name" value="Papain-like_cys_pep_sf"/>
</dbReference>
<dbReference type="AlphaFoldDB" id="A0A6N1C8B8"/>
<proteinExistence type="predicted"/>
<protein>
    <submittedName>
        <fullName evidence="1">YebB family permuted papain-like enzyme</fullName>
    </submittedName>
</protein>
<gene>
    <name evidence="1" type="ORF">GN234_01710</name>
</gene>
<organism evidence="1 2">
    <name type="scientific">Pseudomonas bijieensis</name>
    <dbReference type="NCBI Taxonomy" id="2681983"/>
    <lineage>
        <taxon>Bacteria</taxon>
        <taxon>Pseudomonadati</taxon>
        <taxon>Pseudomonadota</taxon>
        <taxon>Gammaproteobacteria</taxon>
        <taxon>Pseudomonadales</taxon>
        <taxon>Pseudomonadaceae</taxon>
        <taxon>Pseudomonas</taxon>
    </lineage>
</organism>
<name>A0A6N1C8B8_9PSED</name>
<dbReference type="InterPro" id="IPR024453">
    <property type="entry name" value="Peptidase_C92"/>
</dbReference>
<dbReference type="NCBIfam" id="NF008547">
    <property type="entry name" value="PRK11470.1"/>
    <property type="match status" value="1"/>
</dbReference>
<dbReference type="Pfam" id="PF05708">
    <property type="entry name" value="Peptidase_C92"/>
    <property type="match status" value="1"/>
</dbReference>
<dbReference type="Proteomes" id="UP000509545">
    <property type="component" value="Chromosome"/>
</dbReference>
<dbReference type="EMBL" id="CP048810">
    <property type="protein sequence ID" value="QKS80735.1"/>
    <property type="molecule type" value="Genomic_DNA"/>
</dbReference>
<keyword evidence="2" id="KW-1185">Reference proteome</keyword>
<dbReference type="Gene3D" id="3.90.1720.10">
    <property type="entry name" value="endopeptidase domain like (from Nostoc punctiforme)"/>
    <property type="match status" value="1"/>
</dbReference>
<dbReference type="KEGG" id="pbz:GN234_01710"/>
<reference evidence="1 2" key="1">
    <citation type="submission" date="2020-02" db="EMBL/GenBank/DDBJ databases">
        <authorList>
            <person name="Liang J."/>
        </authorList>
    </citation>
    <scope>NUCLEOTIDE SEQUENCE [LARGE SCALE GENOMIC DNA]</scope>
    <source>
        <strain evidence="1 2">L22-9</strain>
    </source>
</reference>
<dbReference type="SUPFAM" id="SSF54001">
    <property type="entry name" value="Cysteine proteinases"/>
    <property type="match status" value="1"/>
</dbReference>